<protein>
    <submittedName>
        <fullName evidence="7">Sentrin-specific protease 8-like</fullName>
    </submittedName>
</protein>
<dbReference type="SUPFAM" id="SSF54001">
    <property type="entry name" value="Cysteine proteinases"/>
    <property type="match status" value="1"/>
</dbReference>
<dbReference type="GO" id="GO:0000338">
    <property type="term" value="P:protein deneddylation"/>
    <property type="evidence" value="ECO:0007669"/>
    <property type="project" value="TreeGrafter"/>
</dbReference>
<accession>A0A6J3KYZ5</accession>
<proteinExistence type="inferred from homology"/>
<dbReference type="RefSeq" id="XP_033358187.1">
    <property type="nucleotide sequence ID" value="XM_033502296.1"/>
</dbReference>
<dbReference type="GO" id="GO:0019784">
    <property type="term" value="F:deNEDDylase activity"/>
    <property type="evidence" value="ECO:0007669"/>
    <property type="project" value="InterPro"/>
</dbReference>
<dbReference type="GO" id="GO:0006508">
    <property type="term" value="P:proteolysis"/>
    <property type="evidence" value="ECO:0007669"/>
    <property type="project" value="UniProtKB-KW"/>
</dbReference>
<dbReference type="InterPro" id="IPR044613">
    <property type="entry name" value="Nep1/2-like"/>
</dbReference>
<evidence type="ECO:0000259" key="5">
    <source>
        <dbReference type="PROSITE" id="PS50600"/>
    </source>
</evidence>
<dbReference type="InterPro" id="IPR003653">
    <property type="entry name" value="Peptidase_C48_C"/>
</dbReference>
<comment type="similarity">
    <text evidence="1">Belongs to the peptidase C48 family.</text>
</comment>
<dbReference type="PROSITE" id="PS50600">
    <property type="entry name" value="ULP_PROTEASE"/>
    <property type="match status" value="1"/>
</dbReference>
<evidence type="ECO:0000313" key="6">
    <source>
        <dbReference type="Proteomes" id="UP000504631"/>
    </source>
</evidence>
<keyword evidence="3" id="KW-0378">Hydrolase</keyword>
<dbReference type="Gene3D" id="3.40.395.10">
    <property type="entry name" value="Adenoviral Proteinase, Chain A"/>
    <property type="match status" value="1"/>
</dbReference>
<keyword evidence="2" id="KW-0645">Protease</keyword>
<name>A0A6J3KYZ5_9HYME</name>
<dbReference type="GO" id="GO:0008234">
    <property type="term" value="F:cysteine-type peptidase activity"/>
    <property type="evidence" value="ECO:0007669"/>
    <property type="project" value="UniProtKB-KW"/>
</dbReference>
<dbReference type="KEGG" id="bvk:117237887"/>
<dbReference type="Proteomes" id="UP000504631">
    <property type="component" value="Unplaced"/>
</dbReference>
<keyword evidence="4" id="KW-0788">Thiol protease</keyword>
<dbReference type="AlphaFoldDB" id="A0A6J3KYZ5"/>
<sequence length="224" mass="25907">METDPSNKVVLSYYNYLLRTTDITLLQGSHWLNDVIIGFYFEYLDDLLNKNERRDFYFISPELTQLLKMTDPNQYIIFLDPLSITECKCIFFPLNNCDKKDAAGGTHWSLLIFCKEDKTCYHFDSAKGSNATIASKFAENVMDCVFDKKEPNKKFVEVDSPQQSNSYDCGVYVLCLTDVIINHLLKNERMDGCNYNQVKKLVLAKRAQLLALINDLKHKPLINQ</sequence>
<evidence type="ECO:0000256" key="1">
    <source>
        <dbReference type="ARBA" id="ARBA00005234"/>
    </source>
</evidence>
<organism evidence="6 7">
    <name type="scientific">Bombus vosnesenskii</name>
    <dbReference type="NCBI Taxonomy" id="207650"/>
    <lineage>
        <taxon>Eukaryota</taxon>
        <taxon>Metazoa</taxon>
        <taxon>Ecdysozoa</taxon>
        <taxon>Arthropoda</taxon>
        <taxon>Hexapoda</taxon>
        <taxon>Insecta</taxon>
        <taxon>Pterygota</taxon>
        <taxon>Neoptera</taxon>
        <taxon>Endopterygota</taxon>
        <taxon>Hymenoptera</taxon>
        <taxon>Apocrita</taxon>
        <taxon>Aculeata</taxon>
        <taxon>Apoidea</taxon>
        <taxon>Anthophila</taxon>
        <taxon>Apidae</taxon>
        <taxon>Bombus</taxon>
        <taxon>Pyrobombus</taxon>
    </lineage>
</organism>
<reference evidence="7" key="1">
    <citation type="submission" date="2025-08" db="UniProtKB">
        <authorList>
            <consortium name="RefSeq"/>
        </authorList>
    </citation>
    <scope>IDENTIFICATION</scope>
    <source>
        <tissue evidence="7">Muscle</tissue>
    </source>
</reference>
<dbReference type="Pfam" id="PF02902">
    <property type="entry name" value="Peptidase_C48"/>
    <property type="match status" value="1"/>
</dbReference>
<evidence type="ECO:0000256" key="2">
    <source>
        <dbReference type="ARBA" id="ARBA00022670"/>
    </source>
</evidence>
<evidence type="ECO:0000256" key="4">
    <source>
        <dbReference type="ARBA" id="ARBA00022807"/>
    </source>
</evidence>
<dbReference type="GeneID" id="117237887"/>
<keyword evidence="6" id="KW-1185">Reference proteome</keyword>
<feature type="domain" description="Ubiquitin-like protease family profile" evidence="5">
    <location>
        <begin position="16"/>
        <end position="180"/>
    </location>
</feature>
<evidence type="ECO:0000313" key="7">
    <source>
        <dbReference type="RefSeq" id="XP_033358187.1"/>
    </source>
</evidence>
<dbReference type="PANTHER" id="PTHR46468:SF1">
    <property type="entry name" value="SENTRIN-SPECIFIC PROTEASE 8"/>
    <property type="match status" value="1"/>
</dbReference>
<evidence type="ECO:0000256" key="3">
    <source>
        <dbReference type="ARBA" id="ARBA00022801"/>
    </source>
</evidence>
<dbReference type="InterPro" id="IPR038765">
    <property type="entry name" value="Papain-like_cys_pep_sf"/>
</dbReference>
<dbReference type="PANTHER" id="PTHR46468">
    <property type="entry name" value="SENTRIN-SPECIFIC PROTEASE 8"/>
    <property type="match status" value="1"/>
</dbReference>
<gene>
    <name evidence="7" type="primary">LOC117237887</name>
</gene>